<proteinExistence type="predicted"/>
<organism evidence="1 2">
    <name type="scientific">Halanaerobium congolense</name>
    <dbReference type="NCBI Taxonomy" id="54121"/>
    <lineage>
        <taxon>Bacteria</taxon>
        <taxon>Bacillati</taxon>
        <taxon>Bacillota</taxon>
        <taxon>Clostridia</taxon>
        <taxon>Halanaerobiales</taxon>
        <taxon>Halanaerobiaceae</taxon>
        <taxon>Halanaerobium</taxon>
    </lineage>
</organism>
<dbReference type="Proteomes" id="UP000324896">
    <property type="component" value="Unassembled WGS sequence"/>
</dbReference>
<reference evidence="1 2" key="1">
    <citation type="submission" date="2016-10" db="EMBL/GenBank/DDBJ databases">
        <authorList>
            <person name="Varghese N."/>
            <person name="Submissions S."/>
        </authorList>
    </citation>
    <scope>NUCLEOTIDE SEQUENCE [LARGE SCALE GENOMIC DNA]</scope>
    <source>
        <strain evidence="1 2">WG10</strain>
    </source>
</reference>
<evidence type="ECO:0000313" key="2">
    <source>
        <dbReference type="Proteomes" id="UP000324896"/>
    </source>
</evidence>
<accession>A0A1G6TNX1</accession>
<dbReference type="RefSeq" id="WP_149797004.1">
    <property type="nucleotide sequence ID" value="NZ_FMYT01000049.1"/>
</dbReference>
<name>A0A1G6TNX1_9FIRM</name>
<gene>
    <name evidence="1" type="ORF">SAMN04488597_1498</name>
</gene>
<evidence type="ECO:0000313" key="1">
    <source>
        <dbReference type="EMBL" id="SDD30574.1"/>
    </source>
</evidence>
<sequence>MRQFYIKAYNSAVKHGNNQLRKMIWAENKDQAYDEFYKQFEKPGTVNASNVYIRKIIEVTEENKDSLDDY</sequence>
<protein>
    <submittedName>
        <fullName evidence="1">Uncharacterized protein</fullName>
    </submittedName>
</protein>
<dbReference type="AlphaFoldDB" id="A0A1G6TNX1"/>
<dbReference type="EMBL" id="FMYT01000049">
    <property type="protein sequence ID" value="SDD30574.1"/>
    <property type="molecule type" value="Genomic_DNA"/>
</dbReference>